<evidence type="ECO:0000256" key="1">
    <source>
        <dbReference type="SAM" id="MobiDB-lite"/>
    </source>
</evidence>
<dbReference type="InParanoid" id="E5ACA2"/>
<dbReference type="Proteomes" id="UP000002668">
    <property type="component" value="Genome"/>
</dbReference>
<protein>
    <submittedName>
        <fullName evidence="2">Predicted protein</fullName>
    </submittedName>
</protein>
<evidence type="ECO:0000313" key="3">
    <source>
        <dbReference type="Proteomes" id="UP000002668"/>
    </source>
</evidence>
<organism evidence="2 3">
    <name type="scientific">Leptosphaeria maculans (strain JN3 / isolate v23.1.3 / race Av1-4-5-6-7-8)</name>
    <name type="common">Blackleg fungus</name>
    <name type="synonym">Phoma lingam</name>
    <dbReference type="NCBI Taxonomy" id="985895"/>
    <lineage>
        <taxon>Eukaryota</taxon>
        <taxon>Fungi</taxon>
        <taxon>Dikarya</taxon>
        <taxon>Ascomycota</taxon>
        <taxon>Pezizomycotina</taxon>
        <taxon>Dothideomycetes</taxon>
        <taxon>Pleosporomycetidae</taxon>
        <taxon>Pleosporales</taxon>
        <taxon>Pleosporineae</taxon>
        <taxon>Leptosphaeriaceae</taxon>
        <taxon>Plenodomus</taxon>
        <taxon>Plenodomus lingam/Leptosphaeria maculans species complex</taxon>
    </lineage>
</organism>
<accession>E5ACA2</accession>
<keyword evidence="3" id="KW-1185">Reference proteome</keyword>
<dbReference type="AlphaFoldDB" id="E5ACA2"/>
<evidence type="ECO:0000313" key="2">
    <source>
        <dbReference type="EMBL" id="CBY02104.1"/>
    </source>
</evidence>
<dbReference type="VEuPathDB" id="FungiDB:LEMA_P008910.1"/>
<gene>
    <name evidence="2" type="ORF">LEMA_P008910.1</name>
</gene>
<reference evidence="3" key="1">
    <citation type="journal article" date="2011" name="Nat. Commun.">
        <title>Effector diversification within compartments of the Leptosphaeria maculans genome affected by Repeat-Induced Point mutations.</title>
        <authorList>
            <person name="Rouxel T."/>
            <person name="Grandaubert J."/>
            <person name="Hane J.K."/>
            <person name="Hoede C."/>
            <person name="van de Wouw A.P."/>
            <person name="Couloux A."/>
            <person name="Dominguez V."/>
            <person name="Anthouard V."/>
            <person name="Bally P."/>
            <person name="Bourras S."/>
            <person name="Cozijnsen A.J."/>
            <person name="Ciuffetti L.M."/>
            <person name="Degrave A."/>
            <person name="Dilmaghani A."/>
            <person name="Duret L."/>
            <person name="Fudal I."/>
            <person name="Goodwin S.B."/>
            <person name="Gout L."/>
            <person name="Glaser N."/>
            <person name="Linglin J."/>
            <person name="Kema G.H.J."/>
            <person name="Lapalu N."/>
            <person name="Lawrence C.B."/>
            <person name="May K."/>
            <person name="Meyer M."/>
            <person name="Ollivier B."/>
            <person name="Poulain J."/>
            <person name="Schoch C.L."/>
            <person name="Simon A."/>
            <person name="Spatafora J.W."/>
            <person name="Stachowiak A."/>
            <person name="Turgeon B.G."/>
            <person name="Tyler B.M."/>
            <person name="Vincent D."/>
            <person name="Weissenbach J."/>
            <person name="Amselem J."/>
            <person name="Quesneville H."/>
            <person name="Oliver R.P."/>
            <person name="Wincker P."/>
            <person name="Balesdent M.-H."/>
            <person name="Howlett B.J."/>
        </authorList>
    </citation>
    <scope>NUCLEOTIDE SEQUENCE [LARGE SCALE GENOMIC DNA]</scope>
    <source>
        <strain evidence="3">JN3 / isolate v23.1.3 / race Av1-4-5-6-7-8</strain>
    </source>
</reference>
<dbReference type="HOGENOM" id="CLU_2277995_0_0_1"/>
<name>E5ACA2_LEPMJ</name>
<sequence>MVASHPLMTPMSNVIAKLHPANIAAVSFSMELPAENLPKVPPSVGLTPESAPRVVMSHEVLVFHPVSLDEALHGPESKRKRSTRNALLQESRSKSGYSFSSV</sequence>
<proteinExistence type="predicted"/>
<dbReference type="EMBL" id="FP929139">
    <property type="protein sequence ID" value="CBY02104.1"/>
    <property type="molecule type" value="Genomic_DNA"/>
</dbReference>
<feature type="region of interest" description="Disordered" evidence="1">
    <location>
        <begin position="72"/>
        <end position="102"/>
    </location>
</feature>
<feature type="compositionally biased region" description="Polar residues" evidence="1">
    <location>
        <begin position="84"/>
        <end position="102"/>
    </location>
</feature>